<reference evidence="1 2" key="1">
    <citation type="submission" date="2018-07" db="EMBL/GenBank/DDBJ databases">
        <title>Genomic Encyclopedia of Type Strains, Phase IV (KMG-IV): sequencing the most valuable type-strain genomes for metagenomic binning, comparative biology and taxonomic classification.</title>
        <authorList>
            <person name="Goeker M."/>
        </authorList>
    </citation>
    <scope>NUCLEOTIDE SEQUENCE [LARGE SCALE GENOMIC DNA]</scope>
    <source>
        <strain evidence="1 2">DSM 7466</strain>
    </source>
</reference>
<name>A0A371NF63_9EURY</name>
<dbReference type="GeneID" id="24853868"/>
<dbReference type="Proteomes" id="UP000256864">
    <property type="component" value="Unassembled WGS sequence"/>
</dbReference>
<dbReference type="RefSeq" id="WP_010876372.1">
    <property type="nucleotide sequence ID" value="NZ_QREL01000001.1"/>
</dbReference>
<sequence>MLIKIRRDTLVILLLAFILILSGRAMTYLAYASSMEDTGGVPIAGVIVKGNDIVPLSSIKANVYAAGFRPGSYIKGEVLVTSKRKVPLSEAMENAEKFVKMTTIPGTRVTPIAAADVKVDTRTGIVTVNVIEDFATVKVTNRTGGVG</sequence>
<keyword evidence="2" id="KW-1185">Reference proteome</keyword>
<organism evidence="1 2">
    <name type="scientific">Methanothermobacter defluvii</name>
    <dbReference type="NCBI Taxonomy" id="49339"/>
    <lineage>
        <taxon>Archaea</taxon>
        <taxon>Methanobacteriati</taxon>
        <taxon>Methanobacteriota</taxon>
        <taxon>Methanomada group</taxon>
        <taxon>Methanobacteria</taxon>
        <taxon>Methanobacteriales</taxon>
        <taxon>Methanobacteriaceae</taxon>
        <taxon>Methanothermobacter</taxon>
    </lineage>
</organism>
<accession>A0A371NF63</accession>
<dbReference type="AlphaFoldDB" id="A0A371NF63"/>
<comment type="caution">
    <text evidence="1">The sequence shown here is derived from an EMBL/GenBank/DDBJ whole genome shotgun (WGS) entry which is preliminary data.</text>
</comment>
<dbReference type="EMBL" id="QREL01000001">
    <property type="protein sequence ID" value="REE28628.1"/>
    <property type="molecule type" value="Genomic_DNA"/>
</dbReference>
<gene>
    <name evidence="1" type="ORF">C7452_0648</name>
</gene>
<evidence type="ECO:0000313" key="2">
    <source>
        <dbReference type="Proteomes" id="UP000256864"/>
    </source>
</evidence>
<proteinExistence type="predicted"/>
<evidence type="ECO:0000313" key="1">
    <source>
        <dbReference type="EMBL" id="REE28628.1"/>
    </source>
</evidence>
<protein>
    <submittedName>
        <fullName evidence="1">Uncharacterized protein</fullName>
    </submittedName>
</protein>